<protein>
    <submittedName>
        <fullName evidence="2">Uncharacterized protein LOC113790792</fullName>
    </submittedName>
</protein>
<sequence>MSEKKNIFSSSIYESAYKELKEIEEIERTGFLQSKGAKCPNCSWIGRTRKALAYHVQTKHKTDYNALKGGSQLPVDSPIQIMDHQNNHDIVNFEFSSDMVNFSTDVSSTFIDKIMGFGPELSSKALSMFDKIVELRYTENVPESTFSRIISTILDNFSLQFCDKKDENTGKIMTLIQHFASDVYLQKMYVKYSCKVIEPIPTKISATFIIQRISLKEIVSFVLSDKSLLTEICKEQNQKYYRHSYNSELSCSYERWKRINGKLRIVLYSDEFGIANPIGHSASKHNYLVVYCTFENIPLKNRLKRDDIFLLLIANHKDVNPELLDKILSDLAEELSDLIENGFQKNFDDGKTLNVPCTLSALVGDSKTTYQFTGYSGSFGLSYRCRMCGADNATIQLGQMNRKMFGSESDLKEYWKLVENASGIDLPYCGERDWFGLTRTFKFGSQANQINPWNCVPVDICHDLLEGTSFDRILTLFLNELNNQFVRNKEKIIKTITGYQFNDTPFIINSVSGGFSFTGDMIQVAEFIVRIEEIILFKFPRVINVDAETIFNSNAFKLYSHFKKICIISFQLSISLEDIQCLKKSIDALFQLIYRISPSTKITPKMHHITHYPALIEYFGPLIKYSTLPFERKHQFFKKWSRIISNHKNPSSSLAIRHQYHQAIINKKMCHLSNHTNSSGVKAKIMDFISSGAIKIKKNIYQTNKKIIKQINENTVPSALLWMEATTFWKVNENVVVQGSIYERTEGTVFSFQVLKKKFHCKFVYLNNLSPIQDFYTIHEDKILLIESII</sequence>
<evidence type="ECO:0000313" key="1">
    <source>
        <dbReference type="Proteomes" id="UP000515146"/>
    </source>
</evidence>
<dbReference type="OMA" id="TEICKEQ"/>
<dbReference type="InParanoid" id="A0A6P6XSE0"/>
<gene>
    <name evidence="2" type="primary">LOC113790792</name>
</gene>
<proteinExistence type="predicted"/>
<dbReference type="AlphaFoldDB" id="A0A6P6XSE0"/>
<keyword evidence="1" id="KW-1185">Reference proteome</keyword>
<name>A0A6P6XSE0_DERPT</name>
<organism evidence="1 2">
    <name type="scientific">Dermatophagoides pteronyssinus</name>
    <name type="common">European house dust mite</name>
    <dbReference type="NCBI Taxonomy" id="6956"/>
    <lineage>
        <taxon>Eukaryota</taxon>
        <taxon>Metazoa</taxon>
        <taxon>Ecdysozoa</taxon>
        <taxon>Arthropoda</taxon>
        <taxon>Chelicerata</taxon>
        <taxon>Arachnida</taxon>
        <taxon>Acari</taxon>
        <taxon>Acariformes</taxon>
        <taxon>Sarcoptiformes</taxon>
        <taxon>Astigmata</taxon>
        <taxon>Psoroptidia</taxon>
        <taxon>Analgoidea</taxon>
        <taxon>Pyroglyphidae</taxon>
        <taxon>Dermatophagoidinae</taxon>
        <taxon>Dermatophagoides</taxon>
    </lineage>
</organism>
<dbReference type="OrthoDB" id="8191210at2759"/>
<dbReference type="KEGG" id="dpte:113790792"/>
<dbReference type="Proteomes" id="UP000515146">
    <property type="component" value="Unplaced"/>
</dbReference>
<accession>A0A6P6XSE0</accession>
<dbReference type="RefSeq" id="XP_027196295.1">
    <property type="nucleotide sequence ID" value="XM_027340494.1"/>
</dbReference>
<evidence type="ECO:0000313" key="2">
    <source>
        <dbReference type="RefSeq" id="XP_027196295.1"/>
    </source>
</evidence>
<reference evidence="2" key="1">
    <citation type="submission" date="2025-08" db="UniProtKB">
        <authorList>
            <consortium name="RefSeq"/>
        </authorList>
    </citation>
    <scope>IDENTIFICATION</scope>
    <source>
        <strain evidence="2">Airmid</strain>
    </source>
</reference>